<sequence>MEMNIMEDINLQKLTPDTRHLKEMERVVYNKEWFKTAPNFELYKMYRKVKIENGLRYDITIIPPQMFGEEFVKTKGHIHAGFYGEVYIVIEGEGFYFAQKGDENKIEDVFVVHAKKDDVIVIPAGYGHVTINPSDALLKTANWVAENDKGNFEPFEKNQGACYYYIIQPDSGKAVWVKNEHYKQVPELRFVEPLKSVPENLDFLKAK</sequence>
<dbReference type="SUPFAM" id="SSF51182">
    <property type="entry name" value="RmlC-like cupins"/>
    <property type="match status" value="1"/>
</dbReference>
<evidence type="ECO:0000313" key="8">
    <source>
        <dbReference type="EMBL" id="OGZ67481.1"/>
    </source>
</evidence>
<name>A0A1G2HZ48_9BACT</name>
<evidence type="ECO:0000256" key="1">
    <source>
        <dbReference type="ARBA" id="ARBA00004926"/>
    </source>
</evidence>
<protein>
    <recommendedName>
        <fullName evidence="3">glucose-6-phosphate isomerase</fullName>
        <ecNumber evidence="3">5.3.1.9</ecNumber>
    </recommendedName>
</protein>
<reference evidence="8 9" key="1">
    <citation type="journal article" date="2016" name="Nat. Commun.">
        <title>Thousands of microbial genomes shed light on interconnected biogeochemical processes in an aquifer system.</title>
        <authorList>
            <person name="Anantharaman K."/>
            <person name="Brown C.T."/>
            <person name="Hug L.A."/>
            <person name="Sharon I."/>
            <person name="Castelle C.J."/>
            <person name="Probst A.J."/>
            <person name="Thomas B.C."/>
            <person name="Singh A."/>
            <person name="Wilkins M.J."/>
            <person name="Karaoz U."/>
            <person name="Brodie E.L."/>
            <person name="Williams K.H."/>
            <person name="Hubbard S.S."/>
            <person name="Banfield J.F."/>
        </authorList>
    </citation>
    <scope>NUCLEOTIDE SEQUENCE [LARGE SCALE GENOMIC DNA]</scope>
</reference>
<proteinExistence type="inferred from homology"/>
<dbReference type="EC" id="5.3.1.9" evidence="3"/>
<dbReference type="GO" id="GO:0005737">
    <property type="term" value="C:cytoplasm"/>
    <property type="evidence" value="ECO:0007669"/>
    <property type="project" value="InterPro"/>
</dbReference>
<dbReference type="Gene3D" id="2.60.120.10">
    <property type="entry name" value="Jelly Rolls"/>
    <property type="match status" value="1"/>
</dbReference>
<evidence type="ECO:0000256" key="3">
    <source>
        <dbReference type="ARBA" id="ARBA00011952"/>
    </source>
</evidence>
<dbReference type="GO" id="GO:0006094">
    <property type="term" value="P:gluconeogenesis"/>
    <property type="evidence" value="ECO:0007669"/>
    <property type="project" value="UniProtKB-KW"/>
</dbReference>
<dbReference type="Proteomes" id="UP000179183">
    <property type="component" value="Unassembled WGS sequence"/>
</dbReference>
<accession>A0A1G2HZ48</accession>
<evidence type="ECO:0000256" key="4">
    <source>
        <dbReference type="ARBA" id="ARBA00022432"/>
    </source>
</evidence>
<evidence type="ECO:0000256" key="6">
    <source>
        <dbReference type="ARBA" id="ARBA00029321"/>
    </source>
</evidence>
<comment type="similarity">
    <text evidence="2">Belongs to the archaeal-type GPI family.</text>
</comment>
<dbReference type="InterPro" id="IPR010551">
    <property type="entry name" value="G6P_isomerase_prok"/>
</dbReference>
<feature type="domain" description="Glucose-6-phosphate isomerase prokaryote" evidence="7">
    <location>
        <begin position="52"/>
        <end position="182"/>
    </location>
</feature>
<dbReference type="CDD" id="cd02218">
    <property type="entry name" value="cupin_PGI"/>
    <property type="match status" value="1"/>
</dbReference>
<dbReference type="GO" id="GO:0004347">
    <property type="term" value="F:glucose-6-phosphate isomerase activity"/>
    <property type="evidence" value="ECO:0007669"/>
    <property type="project" value="UniProtKB-EC"/>
</dbReference>
<keyword evidence="5" id="KW-0324">Glycolysis</keyword>
<dbReference type="UniPathway" id="UPA00109">
    <property type="reaction ID" value="UER00181"/>
</dbReference>
<evidence type="ECO:0000259" key="7">
    <source>
        <dbReference type="Pfam" id="PF06560"/>
    </source>
</evidence>
<evidence type="ECO:0000256" key="5">
    <source>
        <dbReference type="ARBA" id="ARBA00023152"/>
    </source>
</evidence>
<dbReference type="InterPro" id="IPR011051">
    <property type="entry name" value="RmlC_Cupin_sf"/>
</dbReference>
<evidence type="ECO:0000256" key="2">
    <source>
        <dbReference type="ARBA" id="ARBA00006542"/>
    </source>
</evidence>
<organism evidence="8 9">
    <name type="scientific">Candidatus Staskawiczbacteria bacterium RIFCSPHIGHO2_02_FULL_33_16</name>
    <dbReference type="NCBI Taxonomy" id="1802204"/>
    <lineage>
        <taxon>Bacteria</taxon>
        <taxon>Candidatus Staskawicziibacteriota</taxon>
    </lineage>
</organism>
<dbReference type="InterPro" id="IPR014710">
    <property type="entry name" value="RmlC-like_jellyroll"/>
</dbReference>
<dbReference type="EMBL" id="MHOQ01000004">
    <property type="protein sequence ID" value="OGZ67481.1"/>
    <property type="molecule type" value="Genomic_DNA"/>
</dbReference>
<dbReference type="AlphaFoldDB" id="A0A1G2HZ48"/>
<comment type="pathway">
    <text evidence="1">Carbohydrate degradation; glycolysis; D-glyceraldehyde 3-phosphate and glycerone phosphate from D-glucose: step 2/4.</text>
</comment>
<keyword evidence="4" id="KW-0312">Gluconeogenesis</keyword>
<comment type="catalytic activity">
    <reaction evidence="6">
        <text>alpha-D-glucose 6-phosphate = beta-D-fructose 6-phosphate</text>
        <dbReference type="Rhea" id="RHEA:11816"/>
        <dbReference type="ChEBI" id="CHEBI:57634"/>
        <dbReference type="ChEBI" id="CHEBI:58225"/>
        <dbReference type="EC" id="5.3.1.9"/>
    </reaction>
</comment>
<evidence type="ECO:0000313" key="9">
    <source>
        <dbReference type="Proteomes" id="UP000179183"/>
    </source>
</evidence>
<comment type="caution">
    <text evidence="8">The sequence shown here is derived from an EMBL/GenBank/DDBJ whole genome shotgun (WGS) entry which is preliminary data.</text>
</comment>
<dbReference type="GO" id="GO:0006096">
    <property type="term" value="P:glycolytic process"/>
    <property type="evidence" value="ECO:0007669"/>
    <property type="project" value="UniProtKB-UniPathway"/>
</dbReference>
<dbReference type="Pfam" id="PF06560">
    <property type="entry name" value="GPI"/>
    <property type="match status" value="1"/>
</dbReference>
<gene>
    <name evidence="8" type="ORF">A3D34_01185</name>
</gene>